<name>A0A0A8Y5H5_ARUDO</name>
<organism evidence="2">
    <name type="scientific">Arundo donax</name>
    <name type="common">Giant reed</name>
    <name type="synonym">Donax arundinaceus</name>
    <dbReference type="NCBI Taxonomy" id="35708"/>
    <lineage>
        <taxon>Eukaryota</taxon>
        <taxon>Viridiplantae</taxon>
        <taxon>Streptophyta</taxon>
        <taxon>Embryophyta</taxon>
        <taxon>Tracheophyta</taxon>
        <taxon>Spermatophyta</taxon>
        <taxon>Magnoliopsida</taxon>
        <taxon>Liliopsida</taxon>
        <taxon>Poales</taxon>
        <taxon>Poaceae</taxon>
        <taxon>PACMAD clade</taxon>
        <taxon>Arundinoideae</taxon>
        <taxon>Arundineae</taxon>
        <taxon>Arundo</taxon>
    </lineage>
</organism>
<protein>
    <submittedName>
        <fullName evidence="2">Uncharacterized protein</fullName>
    </submittedName>
</protein>
<accession>A0A0A8Y5H5</accession>
<dbReference type="EMBL" id="GBRH01277677">
    <property type="protein sequence ID" value="JAD20218.1"/>
    <property type="molecule type" value="Transcribed_RNA"/>
</dbReference>
<sequence>MMFFISPGTGRRAAKEYPDGSFPDIPTVHLL</sequence>
<reference evidence="2" key="1">
    <citation type="submission" date="2014-09" db="EMBL/GenBank/DDBJ databases">
        <authorList>
            <person name="Magalhaes I.L.F."/>
            <person name="Oliveira U."/>
            <person name="Santos F.R."/>
            <person name="Vidigal T.H.D.A."/>
            <person name="Brescovit A.D."/>
            <person name="Santos A.J."/>
        </authorList>
    </citation>
    <scope>NUCLEOTIDE SEQUENCE</scope>
    <source>
        <tissue evidence="2">Shoot tissue taken approximately 20 cm above the soil surface</tissue>
    </source>
</reference>
<evidence type="ECO:0000256" key="1">
    <source>
        <dbReference type="SAM" id="MobiDB-lite"/>
    </source>
</evidence>
<reference evidence="2" key="2">
    <citation type="journal article" date="2015" name="Data Brief">
        <title>Shoot transcriptome of the giant reed, Arundo donax.</title>
        <authorList>
            <person name="Barrero R.A."/>
            <person name="Guerrero F.D."/>
            <person name="Moolhuijzen P."/>
            <person name="Goolsby J.A."/>
            <person name="Tidwell J."/>
            <person name="Bellgard S.E."/>
            <person name="Bellgard M.I."/>
        </authorList>
    </citation>
    <scope>NUCLEOTIDE SEQUENCE</scope>
    <source>
        <tissue evidence="2">Shoot tissue taken approximately 20 cm above the soil surface</tissue>
    </source>
</reference>
<dbReference type="AlphaFoldDB" id="A0A0A8Y5H5"/>
<feature type="region of interest" description="Disordered" evidence="1">
    <location>
        <begin position="1"/>
        <end position="31"/>
    </location>
</feature>
<proteinExistence type="predicted"/>
<evidence type="ECO:0000313" key="2">
    <source>
        <dbReference type="EMBL" id="JAD20218.1"/>
    </source>
</evidence>